<evidence type="ECO:0000313" key="1">
    <source>
        <dbReference type="EMBL" id="GID68944.1"/>
    </source>
</evidence>
<reference evidence="1" key="1">
    <citation type="submission" date="2021-01" db="EMBL/GenBank/DDBJ databases">
        <title>Whole genome shotgun sequence of Actinoplanes cyaneus NBRC 14990.</title>
        <authorList>
            <person name="Komaki H."/>
            <person name="Tamura T."/>
        </authorList>
    </citation>
    <scope>NUCLEOTIDE SEQUENCE</scope>
    <source>
        <strain evidence="1">NBRC 14990</strain>
    </source>
</reference>
<dbReference type="EMBL" id="BOMH01000056">
    <property type="protein sequence ID" value="GID68944.1"/>
    <property type="molecule type" value="Genomic_DNA"/>
</dbReference>
<name>A0A919MAU4_9ACTN</name>
<dbReference type="AlphaFoldDB" id="A0A919MAU4"/>
<evidence type="ECO:0000313" key="2">
    <source>
        <dbReference type="Proteomes" id="UP000619479"/>
    </source>
</evidence>
<proteinExistence type="predicted"/>
<dbReference type="Proteomes" id="UP000619479">
    <property type="component" value="Unassembled WGS sequence"/>
</dbReference>
<comment type="caution">
    <text evidence="1">The sequence shown here is derived from an EMBL/GenBank/DDBJ whole genome shotgun (WGS) entry which is preliminary data.</text>
</comment>
<keyword evidence="2" id="KW-1185">Reference proteome</keyword>
<protein>
    <submittedName>
        <fullName evidence="1">Uncharacterized protein</fullName>
    </submittedName>
</protein>
<sequence length="286" mass="31188">MTIFEHRDGDGDLVEIRTRPLSPEQPLILTATDRHEDEDTEVSVYLSRDAITRLRAALTSYDDEATAASETGVVIETGREYRLLPDATFTRLPSYGIRHTYPSAFDEKGTTRVRVIAGPDSDGDYEVRAVDGEQPDRVGYVAPRFLAPLEASTAEPAWKVDDEAIIAVDEPSYAPLFKGDRVRVVSIPEREDGLYVAFVSGRGEPYDGARGWFVLTDQVRRPDPDPEPTVDATAAVVSLDQRRLAALTFAAELAGKGILGVTPHEAVLGYALFLLNELPTANGAAA</sequence>
<gene>
    <name evidence="1" type="ORF">Acy02nite_68250</name>
</gene>
<organism evidence="1 2">
    <name type="scientific">Actinoplanes cyaneus</name>
    <dbReference type="NCBI Taxonomy" id="52696"/>
    <lineage>
        <taxon>Bacteria</taxon>
        <taxon>Bacillati</taxon>
        <taxon>Actinomycetota</taxon>
        <taxon>Actinomycetes</taxon>
        <taxon>Micromonosporales</taxon>
        <taxon>Micromonosporaceae</taxon>
        <taxon>Actinoplanes</taxon>
    </lineage>
</organism>
<accession>A0A919MAU4</accession>
<dbReference type="RefSeq" id="WP_203750146.1">
    <property type="nucleotide sequence ID" value="NZ_BAAAUC010000001.1"/>
</dbReference>